<evidence type="ECO:0000256" key="4">
    <source>
        <dbReference type="ARBA" id="ARBA00022723"/>
    </source>
</evidence>
<evidence type="ECO:0000313" key="9">
    <source>
        <dbReference type="Proteomes" id="UP001652625"/>
    </source>
</evidence>
<name>A0ABM4B714_HYDVU</name>
<sequence length="187" mass="20519">MIPFTFRLLSKGTSTSRHLIRIGLSHRCFAIAAQQNAAAAASVVQRKVIPNEGFWEKNDRMQRPLSPHITIYKFELPGLLSGTHRFTGLAMSGIVFTVGSAALLLPGGAESYIEMIRALNLPIWVLAPAKCLIAFPLCYHTVNGVRHLIWDTGRGFEMKTLYKTGYFAVATSIALTVGIVAFCSYTS</sequence>
<dbReference type="Pfam" id="PF01127">
    <property type="entry name" value="Sdh_cyt"/>
    <property type="match status" value="1"/>
</dbReference>
<dbReference type="InterPro" id="IPR018495">
    <property type="entry name" value="Succ_DH_cyt_bsu_CS"/>
</dbReference>
<keyword evidence="5 8" id="KW-1133">Transmembrane helix</keyword>
<comment type="subcellular location">
    <subcellularLocation>
        <location evidence="1">Membrane</location>
        <topology evidence="1">Multi-pass membrane protein</topology>
    </subcellularLocation>
</comment>
<proteinExistence type="predicted"/>
<evidence type="ECO:0000256" key="5">
    <source>
        <dbReference type="ARBA" id="ARBA00022989"/>
    </source>
</evidence>
<evidence type="ECO:0000256" key="8">
    <source>
        <dbReference type="SAM" id="Phobius"/>
    </source>
</evidence>
<evidence type="ECO:0000256" key="1">
    <source>
        <dbReference type="ARBA" id="ARBA00004141"/>
    </source>
</evidence>
<dbReference type="SUPFAM" id="SSF81343">
    <property type="entry name" value="Fumarate reductase respiratory complex transmembrane subunits"/>
    <property type="match status" value="1"/>
</dbReference>
<dbReference type="NCBIfam" id="TIGR02970">
    <property type="entry name" value="succ_dehyd_cytB"/>
    <property type="match status" value="1"/>
</dbReference>
<dbReference type="PROSITE" id="PS01001">
    <property type="entry name" value="SDH_CYT_2"/>
    <property type="match status" value="1"/>
</dbReference>
<evidence type="ECO:0000256" key="7">
    <source>
        <dbReference type="ARBA" id="ARBA00023136"/>
    </source>
</evidence>
<reference evidence="10" key="2">
    <citation type="submission" date="2025-08" db="UniProtKB">
        <authorList>
            <consortium name="RefSeq"/>
        </authorList>
    </citation>
    <scope>IDENTIFICATION</scope>
</reference>
<dbReference type="Gene3D" id="1.20.1300.10">
    <property type="entry name" value="Fumarate reductase/succinate dehydrogenase, transmembrane subunit"/>
    <property type="match status" value="1"/>
</dbReference>
<keyword evidence="7 8" id="KW-0472">Membrane</keyword>
<feature type="transmembrane region" description="Helical" evidence="8">
    <location>
        <begin position="165"/>
        <end position="185"/>
    </location>
</feature>
<dbReference type="CDD" id="cd03499">
    <property type="entry name" value="SQR_TypeC_SdhC"/>
    <property type="match status" value="1"/>
</dbReference>
<evidence type="ECO:0000256" key="2">
    <source>
        <dbReference type="ARBA" id="ARBA00022617"/>
    </source>
</evidence>
<evidence type="ECO:0000313" key="10">
    <source>
        <dbReference type="RefSeq" id="XP_065644657.1"/>
    </source>
</evidence>
<dbReference type="PANTHER" id="PTHR10978">
    <property type="entry name" value="SUCCINATE DEHYDROGENASE CYTOCHROME B560 SUBUNIT"/>
    <property type="match status" value="1"/>
</dbReference>
<gene>
    <name evidence="10" type="primary">LOC100215666</name>
</gene>
<keyword evidence="3 8" id="KW-0812">Transmembrane</keyword>
<dbReference type="PANTHER" id="PTHR10978:SF5">
    <property type="entry name" value="SUCCINATE DEHYDROGENASE CYTOCHROME B560 SUBUNIT, MITOCHONDRIAL"/>
    <property type="match status" value="1"/>
</dbReference>
<dbReference type="InterPro" id="IPR014314">
    <property type="entry name" value="Succ_DH_cytb556"/>
</dbReference>
<keyword evidence="2" id="KW-0349">Heme</keyword>
<reference evidence="9" key="1">
    <citation type="submission" date="2025-05" db="UniProtKB">
        <authorList>
            <consortium name="RefSeq"/>
        </authorList>
    </citation>
    <scope>NUCLEOTIDE SEQUENCE [LARGE SCALE GENOMIC DNA]</scope>
</reference>
<organism evidence="9 10">
    <name type="scientific">Hydra vulgaris</name>
    <name type="common">Hydra</name>
    <name type="synonym">Hydra attenuata</name>
    <dbReference type="NCBI Taxonomy" id="6087"/>
    <lineage>
        <taxon>Eukaryota</taxon>
        <taxon>Metazoa</taxon>
        <taxon>Cnidaria</taxon>
        <taxon>Hydrozoa</taxon>
        <taxon>Hydroidolina</taxon>
        <taxon>Anthoathecata</taxon>
        <taxon>Aplanulata</taxon>
        <taxon>Hydridae</taxon>
        <taxon>Hydra</taxon>
    </lineage>
</organism>
<keyword evidence="6" id="KW-0408">Iron</keyword>
<dbReference type="InterPro" id="IPR034804">
    <property type="entry name" value="SQR/QFR_C/D"/>
</dbReference>
<evidence type="ECO:0000256" key="3">
    <source>
        <dbReference type="ARBA" id="ARBA00022692"/>
    </source>
</evidence>
<feature type="transmembrane region" description="Helical" evidence="8">
    <location>
        <begin position="121"/>
        <end position="142"/>
    </location>
</feature>
<dbReference type="GeneID" id="100215666"/>
<keyword evidence="9" id="KW-1185">Reference proteome</keyword>
<accession>A0ABM4B714</accession>
<keyword evidence="4" id="KW-0479">Metal-binding</keyword>
<dbReference type="PROSITE" id="PS01000">
    <property type="entry name" value="SDH_CYT_1"/>
    <property type="match status" value="1"/>
</dbReference>
<evidence type="ECO:0000256" key="6">
    <source>
        <dbReference type="ARBA" id="ARBA00023004"/>
    </source>
</evidence>
<dbReference type="RefSeq" id="XP_065644657.1">
    <property type="nucleotide sequence ID" value="XM_065788585.1"/>
</dbReference>
<feature type="transmembrane region" description="Helical" evidence="8">
    <location>
        <begin position="86"/>
        <end position="109"/>
    </location>
</feature>
<protein>
    <submittedName>
        <fullName evidence="10">Succinate dehydrogenase cytochrome b560 subunit, mitochondrial isoform X2</fullName>
    </submittedName>
</protein>
<dbReference type="Proteomes" id="UP001652625">
    <property type="component" value="Chromosome 01"/>
</dbReference>
<dbReference type="InterPro" id="IPR000701">
    <property type="entry name" value="SuccDH_FuR_B_TM-su"/>
</dbReference>